<comment type="caution">
    <text evidence="1">The sequence shown here is derived from an EMBL/GenBank/DDBJ whole genome shotgun (WGS) entry which is preliminary data.</text>
</comment>
<accession>A0A437M5U2</accession>
<protein>
    <recommendedName>
        <fullName evidence="3">NIPSNAP family containing protein</fullName>
    </recommendedName>
</protein>
<gene>
    <name evidence="1" type="ORF">EOD43_03850</name>
</gene>
<dbReference type="OrthoDB" id="8111399at2"/>
<dbReference type="RefSeq" id="WP_127741258.1">
    <property type="nucleotide sequence ID" value="NZ_SACN01000001.1"/>
</dbReference>
<sequence>MYIHETIEITVRHRQDFLTHFLSWAEPARELYGMRLFGVWAVNGSTHRWPEAIVMWEVDGLSGFTGMLKGEYAFLADPSLASRDHYDIFWAHAPQGVTDTKGADRLLAPTAFSPALADAATGAMAGAGYVHYTFRGPPGCIDDLLGTIGTDWCPAFGRFGLKLCGAYKTLLVNDSEAIALWAISDWAQWAELELAMSHDDALRALRHRAAVARVDWEAKLLNPAPGMPLLGRG</sequence>
<dbReference type="AlphaFoldDB" id="A0A437M5U2"/>
<evidence type="ECO:0008006" key="3">
    <source>
        <dbReference type="Google" id="ProtNLM"/>
    </source>
</evidence>
<keyword evidence="2" id="KW-1185">Reference proteome</keyword>
<dbReference type="EMBL" id="SACN01000001">
    <property type="protein sequence ID" value="RVT93042.1"/>
    <property type="molecule type" value="Genomic_DNA"/>
</dbReference>
<evidence type="ECO:0000313" key="1">
    <source>
        <dbReference type="EMBL" id="RVT93042.1"/>
    </source>
</evidence>
<dbReference type="Proteomes" id="UP000282971">
    <property type="component" value="Unassembled WGS sequence"/>
</dbReference>
<organism evidence="1 2">
    <name type="scientific">Sphingomonas crocodyli</name>
    <dbReference type="NCBI Taxonomy" id="1979270"/>
    <lineage>
        <taxon>Bacteria</taxon>
        <taxon>Pseudomonadati</taxon>
        <taxon>Pseudomonadota</taxon>
        <taxon>Alphaproteobacteria</taxon>
        <taxon>Sphingomonadales</taxon>
        <taxon>Sphingomonadaceae</taxon>
        <taxon>Sphingomonas</taxon>
    </lineage>
</organism>
<dbReference type="Gene3D" id="3.30.70.100">
    <property type="match status" value="1"/>
</dbReference>
<proteinExistence type="predicted"/>
<reference evidence="1 2" key="1">
    <citation type="submission" date="2019-01" db="EMBL/GenBank/DDBJ databases">
        <authorList>
            <person name="Chen W.-M."/>
        </authorList>
    </citation>
    <scope>NUCLEOTIDE SEQUENCE [LARGE SCALE GENOMIC DNA]</scope>
    <source>
        <strain evidence="1 2">CCP-7</strain>
    </source>
</reference>
<evidence type="ECO:0000313" key="2">
    <source>
        <dbReference type="Proteomes" id="UP000282971"/>
    </source>
</evidence>
<name>A0A437M5U2_9SPHN</name>